<comment type="caution">
    <text evidence="8">The sequence shown here is derived from an EMBL/GenBank/DDBJ whole genome shotgun (WGS) entry which is preliminary data.</text>
</comment>
<dbReference type="InterPro" id="IPR007110">
    <property type="entry name" value="Ig-like_dom"/>
</dbReference>
<name>A0A9D4J448_DREPO</name>
<dbReference type="InterPro" id="IPR013162">
    <property type="entry name" value="CD80_C2-set"/>
</dbReference>
<dbReference type="InterPro" id="IPR036116">
    <property type="entry name" value="FN3_sf"/>
</dbReference>
<feature type="domain" description="Ig-like" evidence="6">
    <location>
        <begin position="253"/>
        <end position="338"/>
    </location>
</feature>
<dbReference type="Gene3D" id="2.60.40.10">
    <property type="entry name" value="Immunoglobulins"/>
    <property type="match status" value="4"/>
</dbReference>
<dbReference type="InterPro" id="IPR036179">
    <property type="entry name" value="Ig-like_dom_sf"/>
</dbReference>
<dbReference type="SUPFAM" id="SSF48726">
    <property type="entry name" value="Immunoglobulin"/>
    <property type="match status" value="3"/>
</dbReference>
<dbReference type="Pfam" id="PF00041">
    <property type="entry name" value="fn3"/>
    <property type="match status" value="1"/>
</dbReference>
<protein>
    <submittedName>
        <fullName evidence="8">Uncharacterized protein</fullName>
    </submittedName>
</protein>
<evidence type="ECO:0000256" key="4">
    <source>
        <dbReference type="ARBA" id="ARBA00023180"/>
    </source>
</evidence>
<dbReference type="InterPro" id="IPR003961">
    <property type="entry name" value="FN3_dom"/>
</dbReference>
<reference evidence="8" key="2">
    <citation type="submission" date="2020-11" db="EMBL/GenBank/DDBJ databases">
        <authorList>
            <person name="McCartney M.A."/>
            <person name="Auch B."/>
            <person name="Kono T."/>
            <person name="Mallez S."/>
            <person name="Becker A."/>
            <person name="Gohl D.M."/>
            <person name="Silverstein K.A.T."/>
            <person name="Koren S."/>
            <person name="Bechman K.B."/>
            <person name="Herman A."/>
            <person name="Abrahante J.E."/>
            <person name="Garbe J."/>
        </authorList>
    </citation>
    <scope>NUCLEOTIDE SEQUENCE</scope>
    <source>
        <strain evidence="8">Duluth1</strain>
        <tissue evidence="8">Whole animal</tissue>
    </source>
</reference>
<dbReference type="SMART" id="SM00060">
    <property type="entry name" value="FN3"/>
    <property type="match status" value="1"/>
</dbReference>
<evidence type="ECO:0000313" key="9">
    <source>
        <dbReference type="Proteomes" id="UP000828390"/>
    </source>
</evidence>
<dbReference type="InterPro" id="IPR051275">
    <property type="entry name" value="Cell_adhesion_signaling"/>
</dbReference>
<keyword evidence="2" id="KW-0472">Membrane</keyword>
<dbReference type="InterPro" id="IPR013783">
    <property type="entry name" value="Ig-like_fold"/>
</dbReference>
<dbReference type="EMBL" id="JAIWYP010000007">
    <property type="protein sequence ID" value="KAH3797720.1"/>
    <property type="molecule type" value="Genomic_DNA"/>
</dbReference>
<dbReference type="GO" id="GO:0098609">
    <property type="term" value="P:cell-cell adhesion"/>
    <property type="evidence" value="ECO:0007669"/>
    <property type="project" value="TreeGrafter"/>
</dbReference>
<evidence type="ECO:0000256" key="5">
    <source>
        <dbReference type="ARBA" id="ARBA00023319"/>
    </source>
</evidence>
<evidence type="ECO:0000313" key="8">
    <source>
        <dbReference type="EMBL" id="KAH3797720.1"/>
    </source>
</evidence>
<dbReference type="Pfam" id="PF08205">
    <property type="entry name" value="C2-set_2"/>
    <property type="match status" value="2"/>
</dbReference>
<feature type="domain" description="Ig-like" evidence="6">
    <location>
        <begin position="148"/>
        <end position="245"/>
    </location>
</feature>
<keyword evidence="9" id="KW-1185">Reference proteome</keyword>
<gene>
    <name evidence="8" type="ORF">DPMN_151306</name>
</gene>
<dbReference type="GO" id="GO:0050839">
    <property type="term" value="F:cell adhesion molecule binding"/>
    <property type="evidence" value="ECO:0007669"/>
    <property type="project" value="TreeGrafter"/>
</dbReference>
<dbReference type="Pfam" id="PF13927">
    <property type="entry name" value="Ig_3"/>
    <property type="match status" value="1"/>
</dbReference>
<dbReference type="InterPro" id="IPR003599">
    <property type="entry name" value="Ig_sub"/>
</dbReference>
<dbReference type="SMART" id="SM00408">
    <property type="entry name" value="IGc2"/>
    <property type="match status" value="3"/>
</dbReference>
<dbReference type="PROSITE" id="PS50835">
    <property type="entry name" value="IG_LIKE"/>
    <property type="match status" value="4"/>
</dbReference>
<feature type="domain" description="Fibronectin type-III" evidence="7">
    <location>
        <begin position="458"/>
        <end position="555"/>
    </location>
</feature>
<evidence type="ECO:0000256" key="1">
    <source>
        <dbReference type="ARBA" id="ARBA00004479"/>
    </source>
</evidence>
<evidence type="ECO:0000256" key="3">
    <source>
        <dbReference type="ARBA" id="ARBA00023157"/>
    </source>
</evidence>
<dbReference type="SUPFAM" id="SSF49265">
    <property type="entry name" value="Fibronectin type III"/>
    <property type="match status" value="1"/>
</dbReference>
<dbReference type="Proteomes" id="UP000828390">
    <property type="component" value="Unassembled WGS sequence"/>
</dbReference>
<comment type="subcellular location">
    <subcellularLocation>
        <location evidence="1">Membrane</location>
        <topology evidence="1">Single-pass type I membrane protein</topology>
    </subcellularLocation>
</comment>
<dbReference type="CDD" id="cd00063">
    <property type="entry name" value="FN3"/>
    <property type="match status" value="1"/>
</dbReference>
<dbReference type="PANTHER" id="PTHR11640:SF31">
    <property type="entry name" value="IRREGULAR CHIASM C-ROUGHEST PROTEIN-RELATED"/>
    <property type="match status" value="1"/>
</dbReference>
<feature type="domain" description="Ig-like" evidence="6">
    <location>
        <begin position="23"/>
        <end position="134"/>
    </location>
</feature>
<feature type="domain" description="Ig-like" evidence="6">
    <location>
        <begin position="355"/>
        <end position="449"/>
    </location>
</feature>
<dbReference type="InterPro" id="IPR003598">
    <property type="entry name" value="Ig_sub2"/>
</dbReference>
<keyword evidence="5" id="KW-0393">Immunoglobulin domain</keyword>
<dbReference type="PANTHER" id="PTHR11640">
    <property type="entry name" value="NEPHRIN"/>
    <property type="match status" value="1"/>
</dbReference>
<reference evidence="8" key="1">
    <citation type="journal article" date="2019" name="bioRxiv">
        <title>The Genome of the Zebra Mussel, Dreissena polymorpha: A Resource for Invasive Species Research.</title>
        <authorList>
            <person name="McCartney M.A."/>
            <person name="Auch B."/>
            <person name="Kono T."/>
            <person name="Mallez S."/>
            <person name="Zhang Y."/>
            <person name="Obille A."/>
            <person name="Becker A."/>
            <person name="Abrahante J.E."/>
            <person name="Garbe J."/>
            <person name="Badalamenti J.P."/>
            <person name="Herman A."/>
            <person name="Mangelson H."/>
            <person name="Liachko I."/>
            <person name="Sullivan S."/>
            <person name="Sone E.D."/>
            <person name="Koren S."/>
            <person name="Silverstein K.A.T."/>
            <person name="Beckman K.B."/>
            <person name="Gohl D.M."/>
        </authorList>
    </citation>
    <scope>NUCLEOTIDE SEQUENCE</scope>
    <source>
        <strain evidence="8">Duluth1</strain>
        <tissue evidence="8">Whole animal</tissue>
    </source>
</reference>
<dbReference type="SMART" id="SM00409">
    <property type="entry name" value="IG"/>
    <property type="match status" value="4"/>
</dbReference>
<proteinExistence type="predicted"/>
<dbReference type="PROSITE" id="PS50853">
    <property type="entry name" value="FN3"/>
    <property type="match status" value="1"/>
</dbReference>
<sequence length="571" mass="62690">MCNSIKTRNVTRTEVLLIGAQKPSLFISEAITGLPLHMTCEYPDANLGFSWYQRTLTSPYLSSVGTIYNTYNNVSCVPPVPSLEPNPKIYSYSCLSLSKQRLTIRNVTMDNHGEQWSCGAYPVNGGRLDSNVITFNVKVPITKLDISPKLDQISLLVNQTVQLTCTSDFGRPTPVINWFMDNATSHELDDFNITHLSAVTTMSENVTISTLTLKPSKPDNNTRVYCSGNNGGSDRVFSSMKPSINILFGPSQPEFYSNGSLVVGSIVALSGKSILLTCTSISSPAPSFTWTYPGGTTSGQNLVITSIGTTFEGNYTCNARNTMTPSLGTGRSETTNASIFVQVNVPIIYIELVTPASNIVFLKENDSILFECVTSSGKPVAVIKWYKDNRTPENNMDDVELSYASVKSLPDNVTKSVLNYTAKRVDDDMKIYCTGINTGETLASNRHAQLIITSFPEAPSSVAVSEISARSVRISWLYLSTGRMFQQFIVEVNEDGGEWIEQTVSTAFFNLSSSTVYSDLTLLKELTRYRIRVYAENVFGRSGPSDIVSFTTSSVDVSGICTLSFIFHRLL</sequence>
<evidence type="ECO:0000259" key="7">
    <source>
        <dbReference type="PROSITE" id="PS50853"/>
    </source>
</evidence>
<accession>A0A9D4J448</accession>
<keyword evidence="4" id="KW-0325">Glycoprotein</keyword>
<dbReference type="AlphaFoldDB" id="A0A9D4J448"/>
<keyword evidence="3" id="KW-1015">Disulfide bond</keyword>
<dbReference type="GO" id="GO:0005886">
    <property type="term" value="C:plasma membrane"/>
    <property type="evidence" value="ECO:0007669"/>
    <property type="project" value="TreeGrafter"/>
</dbReference>
<organism evidence="8 9">
    <name type="scientific">Dreissena polymorpha</name>
    <name type="common">Zebra mussel</name>
    <name type="synonym">Mytilus polymorpha</name>
    <dbReference type="NCBI Taxonomy" id="45954"/>
    <lineage>
        <taxon>Eukaryota</taxon>
        <taxon>Metazoa</taxon>
        <taxon>Spiralia</taxon>
        <taxon>Lophotrochozoa</taxon>
        <taxon>Mollusca</taxon>
        <taxon>Bivalvia</taxon>
        <taxon>Autobranchia</taxon>
        <taxon>Heteroconchia</taxon>
        <taxon>Euheterodonta</taxon>
        <taxon>Imparidentia</taxon>
        <taxon>Neoheterodontei</taxon>
        <taxon>Myida</taxon>
        <taxon>Dreissenoidea</taxon>
        <taxon>Dreissenidae</taxon>
        <taxon>Dreissena</taxon>
    </lineage>
</organism>
<evidence type="ECO:0000259" key="6">
    <source>
        <dbReference type="PROSITE" id="PS50835"/>
    </source>
</evidence>
<dbReference type="GO" id="GO:0005911">
    <property type="term" value="C:cell-cell junction"/>
    <property type="evidence" value="ECO:0007669"/>
    <property type="project" value="TreeGrafter"/>
</dbReference>
<evidence type="ECO:0000256" key="2">
    <source>
        <dbReference type="ARBA" id="ARBA00023136"/>
    </source>
</evidence>